<dbReference type="Proteomes" id="UP000285060">
    <property type="component" value="Unassembled WGS sequence"/>
</dbReference>
<proteinExistence type="predicted"/>
<feature type="coiled-coil region" evidence="1">
    <location>
        <begin position="317"/>
        <end position="377"/>
    </location>
</feature>
<feature type="coiled-coil region" evidence="1">
    <location>
        <begin position="246"/>
        <end position="280"/>
    </location>
</feature>
<feature type="coiled-coil region" evidence="1">
    <location>
        <begin position="410"/>
        <end position="441"/>
    </location>
</feature>
<comment type="caution">
    <text evidence="3">The sequence shown here is derived from an EMBL/GenBank/DDBJ whole genome shotgun (WGS) entry which is preliminary data.</text>
</comment>
<evidence type="ECO:0000313" key="3">
    <source>
        <dbReference type="EMBL" id="RHY23415.1"/>
    </source>
</evidence>
<dbReference type="AlphaFoldDB" id="A0A3R6VFJ4"/>
<feature type="compositionally biased region" description="Basic and acidic residues" evidence="2">
    <location>
        <begin position="1"/>
        <end position="12"/>
    </location>
</feature>
<keyword evidence="4" id="KW-1185">Reference proteome</keyword>
<keyword evidence="1" id="KW-0175">Coiled coil</keyword>
<sequence>MSTLSPEKKRLADGSSDLPSDADQLVLTSPPKKPSKVPDGVLKHEVIDLRDDDSDEEKPRTGAEALKFFQQYNEDRSHLLDGQETRLVAIADALMAAATANEFRNQNEFLLGRESLQNSNCFLVELESSRRLMQRDAEVAVRDEVQASLDECQVRWKKWFLEYQASQEGAFQLKTASALQAKDREIAAIQRTVRVEALERQHPDDVRAPQAQTAQEQQSLLAKYTKREVLRAAENDELVKKKGLELKALRQEVMCYESLLKKAKSAKLEWRKLAEEIEQACPNCVRLEQDILVLQGQSVSEAEAYRQREVESSKRECHGLTKALAESQDVVKELEMELDVLSEATPSGSDLEAIWQIQEAKAQLSSAQAALEVERAALAEFVRTNRLEKGVLEASKKLIREQEAKGEAGRRSQELSLAELRSELEKTQARQEVERRELNELRVYTNRANPFLTKPTLDP</sequence>
<evidence type="ECO:0000313" key="4">
    <source>
        <dbReference type="Proteomes" id="UP000285060"/>
    </source>
</evidence>
<accession>A0A3R6VFJ4</accession>
<evidence type="ECO:0000256" key="2">
    <source>
        <dbReference type="SAM" id="MobiDB-lite"/>
    </source>
</evidence>
<reference evidence="3 4" key="1">
    <citation type="submission" date="2018-08" db="EMBL/GenBank/DDBJ databases">
        <title>Aphanomyces genome sequencing and annotation.</title>
        <authorList>
            <person name="Minardi D."/>
            <person name="Oidtmann B."/>
            <person name="Van Der Giezen M."/>
            <person name="Studholme D.J."/>
        </authorList>
    </citation>
    <scope>NUCLEOTIDE SEQUENCE [LARGE SCALE GENOMIC DNA]</scope>
    <source>
        <strain evidence="3 4">NJM0002</strain>
    </source>
</reference>
<gene>
    <name evidence="3" type="ORF">DYB32_009209</name>
</gene>
<evidence type="ECO:0000256" key="1">
    <source>
        <dbReference type="SAM" id="Coils"/>
    </source>
</evidence>
<protein>
    <submittedName>
        <fullName evidence="3">Uncharacterized protein</fullName>
    </submittedName>
</protein>
<dbReference type="VEuPathDB" id="FungiDB:H310_14262"/>
<organism evidence="3 4">
    <name type="scientific">Aphanomyces invadans</name>
    <dbReference type="NCBI Taxonomy" id="157072"/>
    <lineage>
        <taxon>Eukaryota</taxon>
        <taxon>Sar</taxon>
        <taxon>Stramenopiles</taxon>
        <taxon>Oomycota</taxon>
        <taxon>Saprolegniomycetes</taxon>
        <taxon>Saprolegniales</taxon>
        <taxon>Verrucalvaceae</taxon>
        <taxon>Aphanomyces</taxon>
    </lineage>
</organism>
<feature type="region of interest" description="Disordered" evidence="2">
    <location>
        <begin position="1"/>
        <end position="60"/>
    </location>
</feature>
<name>A0A3R6VFJ4_9STRA</name>
<dbReference type="EMBL" id="QUSY01001837">
    <property type="protein sequence ID" value="RHY23415.1"/>
    <property type="molecule type" value="Genomic_DNA"/>
</dbReference>